<dbReference type="RefSeq" id="WP_309547843.1">
    <property type="nucleotide sequence ID" value="NZ_CP133762.1"/>
</dbReference>
<dbReference type="Proteomes" id="UP001250858">
    <property type="component" value="Chromosome"/>
</dbReference>
<gene>
    <name evidence="3" type="ORF">RGF97_03200</name>
</gene>
<evidence type="ECO:0000313" key="4">
    <source>
        <dbReference type="Proteomes" id="UP001250858"/>
    </source>
</evidence>
<organism evidence="3 4">
    <name type="scientific">Streptomyces roseicoloratus</name>
    <dbReference type="NCBI Taxonomy" id="2508722"/>
    <lineage>
        <taxon>Bacteria</taxon>
        <taxon>Bacillati</taxon>
        <taxon>Actinomycetota</taxon>
        <taxon>Actinomycetes</taxon>
        <taxon>Kitasatosporales</taxon>
        <taxon>Streptomycetaceae</taxon>
        <taxon>Streptomyces</taxon>
    </lineage>
</organism>
<protein>
    <submittedName>
        <fullName evidence="3">RNase A-like domain-containing protein</fullName>
    </submittedName>
</protein>
<feature type="compositionally biased region" description="Pro residues" evidence="1">
    <location>
        <begin position="17"/>
        <end position="33"/>
    </location>
</feature>
<name>A0ABY9RPD6_9ACTN</name>
<accession>A0ABY9RPD6</accession>
<evidence type="ECO:0000259" key="2">
    <source>
        <dbReference type="Pfam" id="PF18431"/>
    </source>
</evidence>
<keyword evidence="4" id="KW-1185">Reference proteome</keyword>
<feature type="compositionally biased region" description="Pro residues" evidence="1">
    <location>
        <begin position="52"/>
        <end position="81"/>
    </location>
</feature>
<dbReference type="Pfam" id="PF18431">
    <property type="entry name" value="RNAse_A_bac"/>
    <property type="match status" value="1"/>
</dbReference>
<reference evidence="3 4" key="1">
    <citation type="submission" date="2023-09" db="EMBL/GenBank/DDBJ databases">
        <title>Complete genome of Streptomyces roseicoloratus T14.</title>
        <authorList>
            <person name="Bashizi T."/>
            <person name="Kim M.-J."/>
            <person name="Lee G."/>
            <person name="Tagele S.B."/>
            <person name="Shin J.-H."/>
        </authorList>
    </citation>
    <scope>NUCLEOTIDE SEQUENCE [LARGE SCALE GENOMIC DNA]</scope>
    <source>
        <strain evidence="3 4">T14</strain>
    </source>
</reference>
<sequence length="654" mass="69616">MSTPTPSPSPTATTSPGPGPSSGPGPSPQPTTTPTPGTTHLPSPAPSSGSPSPGPTPSPSPNASPTPPHSGPPPQLPPATPPAVNNPWTAPGGFDVQPFHLYQVSSALAVEQQSFHKALTQFLDVHAGYSKVGGSGTVTVEFATQYAAVLTLLLEVHGKAVVAIGGAAVGFTITADNFRQADAATHPLNPPFAPQAPPQVITSPQAYPAPPPFGVRDGNPVDDFADIFDDGDIPGSLMRSVIEEALRTGRALEILPLPNYLRVNELSQAWLPYQTGIGIIQGQLSATVDTITDNANADWNKAMHQFVSSLWGTTAWGKNTAGYEWGHKPPTGAGTSLPAFAVLSTTAQMLAQAIRSYAEAAEKVRTELRGILYKAIKEAVALLDITDIRDVGSLVERLKKMWKGLGAAVLVAIDTDAVNRAVDTYEASLRTQIDVVKKLLDPLREASRAVPTFASESARAQAFGSRSLFEFDRSVVPLNEQSRDPNARFGIDLASMEWERNDFQPPHPAALREGKEAHTIDKHIGLTPQQLMHRLRDQGGADASTFRDLPSAEQYVQTAVNDPSKKTELETWMRNQEQKVANGTFNPASVKAWDFPVKDANGHQVAVGTSVSQADFATSGYSAQAKDVHTVHVVLAYSPETKGFYVLTAYPKAP</sequence>
<proteinExistence type="predicted"/>
<dbReference type="InterPro" id="IPR041436">
    <property type="entry name" value="RNAse_A_bac"/>
</dbReference>
<evidence type="ECO:0000256" key="1">
    <source>
        <dbReference type="SAM" id="MobiDB-lite"/>
    </source>
</evidence>
<feature type="domain" description="Bacterial CdiA-CT RNAse A" evidence="2">
    <location>
        <begin position="517"/>
        <end position="651"/>
    </location>
</feature>
<feature type="region of interest" description="Disordered" evidence="1">
    <location>
        <begin position="1"/>
        <end position="90"/>
    </location>
</feature>
<dbReference type="EMBL" id="CP133762">
    <property type="protein sequence ID" value="WMX44067.1"/>
    <property type="molecule type" value="Genomic_DNA"/>
</dbReference>
<feature type="compositionally biased region" description="Low complexity" evidence="1">
    <location>
        <begin position="34"/>
        <end position="51"/>
    </location>
</feature>
<evidence type="ECO:0000313" key="3">
    <source>
        <dbReference type="EMBL" id="WMX44067.1"/>
    </source>
</evidence>